<name>A0A367YPT1_9ASCO</name>
<dbReference type="PANTHER" id="PTHR34065">
    <property type="entry name" value="CELL DIVISION CONTROL PROTEIN 14"/>
    <property type="match status" value="1"/>
</dbReference>
<dbReference type="STRING" id="5486.A0A367YPT1"/>
<organism evidence="1 2">
    <name type="scientific">Candida viswanathii</name>
    <dbReference type="NCBI Taxonomy" id="5486"/>
    <lineage>
        <taxon>Eukaryota</taxon>
        <taxon>Fungi</taxon>
        <taxon>Dikarya</taxon>
        <taxon>Ascomycota</taxon>
        <taxon>Saccharomycotina</taxon>
        <taxon>Pichiomycetes</taxon>
        <taxon>Debaryomycetaceae</taxon>
        <taxon>Candida/Lodderomyces clade</taxon>
        <taxon>Candida</taxon>
    </lineage>
</organism>
<accession>A0A367YPT1</accession>
<keyword evidence="2" id="KW-1185">Reference proteome</keyword>
<dbReference type="Pfam" id="PF08045">
    <property type="entry name" value="CDC14"/>
    <property type="match status" value="1"/>
</dbReference>
<dbReference type="Proteomes" id="UP000253472">
    <property type="component" value="Unassembled WGS sequence"/>
</dbReference>
<evidence type="ECO:0000313" key="1">
    <source>
        <dbReference type="EMBL" id="RCK67844.1"/>
    </source>
</evidence>
<dbReference type="EMBL" id="QLNQ01000001">
    <property type="protein sequence ID" value="RCK67844.1"/>
    <property type="molecule type" value="Genomic_DNA"/>
</dbReference>
<proteinExistence type="predicted"/>
<dbReference type="InterPro" id="IPR012535">
    <property type="entry name" value="Cell_div_Cdc14"/>
</dbReference>
<dbReference type="OrthoDB" id="5357220at2759"/>
<evidence type="ECO:0000313" key="2">
    <source>
        <dbReference type="Proteomes" id="UP000253472"/>
    </source>
</evidence>
<protein>
    <recommendedName>
        <fullName evidence="3">Cell division control protein 14</fullName>
    </recommendedName>
</protein>
<gene>
    <name evidence="1" type="ORF">Cantr_03101</name>
</gene>
<comment type="caution">
    <text evidence="1">The sequence shown here is derived from an EMBL/GenBank/DDBJ whole genome shotgun (WGS) entry which is preliminary data.</text>
</comment>
<reference evidence="1 2" key="1">
    <citation type="submission" date="2018-06" db="EMBL/GenBank/DDBJ databases">
        <title>Whole genome sequencing of Candida tropicalis (genome annotated by CSBL at Korea University).</title>
        <authorList>
            <person name="Ahn J."/>
        </authorList>
    </citation>
    <scope>NUCLEOTIDE SEQUENCE [LARGE SCALE GENOMIC DNA]</scope>
    <source>
        <strain evidence="1 2">ATCC 20962</strain>
    </source>
</reference>
<evidence type="ECO:0008006" key="3">
    <source>
        <dbReference type="Google" id="ProtNLM"/>
    </source>
</evidence>
<sequence>MEKELIGIIDLLTSNELATISEGLNRLHKLLHSLLPSIKQYLTSTSSLPVPSSLVQFETLQNSFQYNLTQYLIPIYAYDMGVEQYLMCNKLLQGLLLVHPASRRIFNLTRNMKVLVDLLESDLDIELTISLISTLIHVLLKDFENYRVFEKLGGCSVLIRHFKLSSFERIRDGEEEFNNNLNFKIIEFLMLYLLDEPKGGKSIAEKSQFFVKDFPEIDSLIDNLSQLYNL</sequence>
<dbReference type="PANTHER" id="PTHR34065:SF1">
    <property type="entry name" value="CELL DIVISION CONTROL PROTEIN 14"/>
    <property type="match status" value="1"/>
</dbReference>
<dbReference type="AlphaFoldDB" id="A0A367YPT1"/>